<reference evidence="2 3" key="1">
    <citation type="submission" date="2018-11" db="EMBL/GenBank/DDBJ databases">
        <title>Genomes From Bacteria Associated with the Canine Oral Cavity: a Test Case for Automated Genome-Based Taxonomic Assignment.</title>
        <authorList>
            <person name="Coil D.A."/>
            <person name="Jospin G."/>
            <person name="Darling A.E."/>
            <person name="Wallis C."/>
            <person name="Davis I.J."/>
            <person name="Harris S."/>
            <person name="Eisen J.A."/>
            <person name="Holcombe L.J."/>
            <person name="O'Flynn C."/>
        </authorList>
    </citation>
    <scope>NUCLEOTIDE SEQUENCE [LARGE SCALE GENOMIC DNA]</scope>
    <source>
        <strain evidence="2 3">OH1047_COT-310</strain>
    </source>
</reference>
<sequence length="614" mass="70896">MKKKYKATTPVSTITRIKAILGRLGLLTSESYVESSKFYSCRITIGNDKIRDLNIGTNGKGSSFEYSLASGYAEFMERLQNNMLLFARRFATEEFLNSGKADQSYKQYLQQKDLVFDFYYDPREKYLSGEEVLARFGKELCALFNYDNIEEFSHDLVEKYGDECFLCVPFYDCQNQKELLVPIELCLSATGSNGMASGNIPSESLLQGLCEIFERYAITQIYTYGIVPPTIPHSYFTNSTVKNKLDYLNSIKGYELIIKDCSLGKGLPVIGLIIIDKKNKRYNFKLASDFIEDIALDRCLNELYQGLKSFKSISFDFYNEDDLNKLRGKDSSHVNLERIFVNGSGHWPLTIFSNSFSYNHTPFPNAYGLSNDSDLKIALNIINNLGFNLFVRNNSYLGFPAFYILIPGMSQIVADRKSLIPTYTNPDLSDLVNLGNRDKETIKNIIDQLEKGEDLIKQRERSYAKNYPYWIDKDITDIEISHLLAMLHYYIGNYDKAYENMCRFLENKNPIVYEYFFGVKDFMYLYRIKSLQSDDVINLLGLKYTPEIAHEIYQDMSDNLKVLDYHSFPAGFSLLKSDFQNNSALFEILSIEKKMHDENLQHPIKQDEMKHLFV</sequence>
<dbReference type="RefSeq" id="WP_036846884.1">
    <property type="nucleotide sequence ID" value="NZ_RQYF01000010.1"/>
</dbReference>
<evidence type="ECO:0000313" key="3">
    <source>
        <dbReference type="Proteomes" id="UP000279562"/>
    </source>
</evidence>
<dbReference type="PANTHER" id="PTHR37809">
    <property type="entry name" value="RIBOSOMAL PROTEIN S12 METHYLTHIOTRANSFERASE ACCESSORY FACTOR YCAO"/>
    <property type="match status" value="1"/>
</dbReference>
<dbReference type="Proteomes" id="UP000279562">
    <property type="component" value="Unassembled WGS sequence"/>
</dbReference>
<organism evidence="2 3">
    <name type="scientific">Prevotella heparinolytica</name>
    <dbReference type="NCBI Taxonomy" id="28113"/>
    <lineage>
        <taxon>Bacteria</taxon>
        <taxon>Pseudomonadati</taxon>
        <taxon>Bacteroidota</taxon>
        <taxon>Bacteroidia</taxon>
        <taxon>Bacteroidales</taxon>
        <taxon>Bacteroidaceae</taxon>
        <taxon>Bacteroides</taxon>
    </lineage>
</organism>
<protein>
    <recommendedName>
        <fullName evidence="1">YcaO domain-containing protein</fullName>
    </recommendedName>
</protein>
<keyword evidence="3" id="KW-1185">Reference proteome</keyword>
<comment type="caution">
    <text evidence="2">The sequence shown here is derived from an EMBL/GenBank/DDBJ whole genome shotgun (WGS) entry which is preliminary data.</text>
</comment>
<dbReference type="PROSITE" id="PS51664">
    <property type="entry name" value="YCAO"/>
    <property type="match status" value="1"/>
</dbReference>
<dbReference type="GeneID" id="57240178"/>
<accession>A0A3P2AFR3</accession>
<feature type="domain" description="YcaO" evidence="1">
    <location>
        <begin position="59"/>
        <end position="450"/>
    </location>
</feature>
<dbReference type="InterPro" id="IPR003776">
    <property type="entry name" value="YcaO-like_dom"/>
</dbReference>
<dbReference type="Gene3D" id="3.30.1330.230">
    <property type="match status" value="1"/>
</dbReference>
<dbReference type="PANTHER" id="PTHR37809:SF1">
    <property type="entry name" value="RIBOSOMAL PROTEIN S12 METHYLTHIOTRANSFERASE ACCESSORY FACTOR YCAO"/>
    <property type="match status" value="1"/>
</dbReference>
<dbReference type="AlphaFoldDB" id="A0A3P2AFR3"/>
<dbReference type="Pfam" id="PF02624">
    <property type="entry name" value="YcaO"/>
    <property type="match status" value="1"/>
</dbReference>
<proteinExistence type="predicted"/>
<evidence type="ECO:0000259" key="1">
    <source>
        <dbReference type="PROSITE" id="PS51664"/>
    </source>
</evidence>
<gene>
    <name evidence="2" type="ORF">EII33_04080</name>
</gene>
<name>A0A3P2AFR3_9BACE</name>
<dbReference type="EMBL" id="RQYF01000010">
    <property type="protein sequence ID" value="RRD92493.1"/>
    <property type="molecule type" value="Genomic_DNA"/>
</dbReference>
<evidence type="ECO:0000313" key="2">
    <source>
        <dbReference type="EMBL" id="RRD92493.1"/>
    </source>
</evidence>